<organism evidence="2 3">
    <name type="scientific">Coprinopsis cinerea (strain Okayama-7 / 130 / ATCC MYA-4618 / FGSC 9003)</name>
    <name type="common">Inky cap fungus</name>
    <name type="synonym">Hormographiella aspergillata</name>
    <dbReference type="NCBI Taxonomy" id="240176"/>
    <lineage>
        <taxon>Eukaryota</taxon>
        <taxon>Fungi</taxon>
        <taxon>Dikarya</taxon>
        <taxon>Basidiomycota</taxon>
        <taxon>Agaricomycotina</taxon>
        <taxon>Agaricomycetes</taxon>
        <taxon>Agaricomycetidae</taxon>
        <taxon>Agaricales</taxon>
        <taxon>Agaricineae</taxon>
        <taxon>Psathyrellaceae</taxon>
        <taxon>Coprinopsis</taxon>
    </lineage>
</organism>
<dbReference type="GeneID" id="9380021"/>
<reference evidence="2 3" key="1">
    <citation type="journal article" date="2010" name="Proc. Natl. Acad. Sci. U.S.A.">
        <title>Insights into evolution of multicellular fungi from the assembled chromosomes of the mushroom Coprinopsis cinerea (Coprinus cinereus).</title>
        <authorList>
            <person name="Stajich J.E."/>
            <person name="Wilke S.K."/>
            <person name="Ahren D."/>
            <person name="Au C.H."/>
            <person name="Birren B.W."/>
            <person name="Borodovsky M."/>
            <person name="Burns C."/>
            <person name="Canback B."/>
            <person name="Casselton L.A."/>
            <person name="Cheng C.K."/>
            <person name="Deng J."/>
            <person name="Dietrich F.S."/>
            <person name="Fargo D.C."/>
            <person name="Farman M.L."/>
            <person name="Gathman A.C."/>
            <person name="Goldberg J."/>
            <person name="Guigo R."/>
            <person name="Hoegger P.J."/>
            <person name="Hooker J.B."/>
            <person name="Huggins A."/>
            <person name="James T.Y."/>
            <person name="Kamada T."/>
            <person name="Kilaru S."/>
            <person name="Kodira C."/>
            <person name="Kues U."/>
            <person name="Kupfer D."/>
            <person name="Kwan H.S."/>
            <person name="Lomsadze A."/>
            <person name="Li W."/>
            <person name="Lilly W.W."/>
            <person name="Ma L.J."/>
            <person name="Mackey A.J."/>
            <person name="Manning G."/>
            <person name="Martin F."/>
            <person name="Muraguchi H."/>
            <person name="Natvig D.O."/>
            <person name="Palmerini H."/>
            <person name="Ramesh M.A."/>
            <person name="Rehmeyer C.J."/>
            <person name="Roe B.A."/>
            <person name="Shenoy N."/>
            <person name="Stanke M."/>
            <person name="Ter-Hovhannisyan V."/>
            <person name="Tunlid A."/>
            <person name="Velagapudi R."/>
            <person name="Vision T.J."/>
            <person name="Zeng Q."/>
            <person name="Zolan M.E."/>
            <person name="Pukkila P.J."/>
        </authorList>
    </citation>
    <scope>NUCLEOTIDE SEQUENCE [LARGE SCALE GENOMIC DNA]</scope>
    <source>
        <strain evidence="3">Okayama-7 / 130 / ATCC MYA-4618 / FGSC 9003</strain>
    </source>
</reference>
<keyword evidence="3" id="KW-1185">Reference proteome</keyword>
<dbReference type="HOGENOM" id="CLU_1970460_0_0_1"/>
<evidence type="ECO:0000256" key="1">
    <source>
        <dbReference type="SAM" id="MobiDB-lite"/>
    </source>
</evidence>
<accession>D6RND4</accession>
<dbReference type="InParanoid" id="D6RND4"/>
<protein>
    <submittedName>
        <fullName evidence="2">Uncharacterized protein</fullName>
    </submittedName>
</protein>
<evidence type="ECO:0000313" key="2">
    <source>
        <dbReference type="EMBL" id="EFI27568.1"/>
    </source>
</evidence>
<dbReference type="VEuPathDB" id="FungiDB:CC1G_15604"/>
<dbReference type="EMBL" id="AACS02000006">
    <property type="protein sequence ID" value="EFI27568.1"/>
    <property type="molecule type" value="Genomic_DNA"/>
</dbReference>
<dbReference type="RefSeq" id="XP_002911062.1">
    <property type="nucleotide sequence ID" value="XM_002911016.1"/>
</dbReference>
<proteinExistence type="predicted"/>
<gene>
    <name evidence="2" type="ORF">CC1G_15604</name>
</gene>
<dbReference type="AlphaFoldDB" id="D6RND4"/>
<sequence>MMKGQHKGRAIEPFLFKKTTGKLLMGRAQYIGENLATKATFVASFPVPQRARQSSTKWYTTMQRRSILPPTSISTGVERGMFPSKPSGSHGRYARTFSARCRIKGILPGPSPVEVRIPKQTEQIDLQ</sequence>
<dbReference type="Proteomes" id="UP000001861">
    <property type="component" value="Unassembled WGS sequence"/>
</dbReference>
<feature type="region of interest" description="Disordered" evidence="1">
    <location>
        <begin position="69"/>
        <end position="92"/>
    </location>
</feature>
<name>D6RND4_COPC7</name>
<dbReference type="KEGG" id="cci:CC1G_15604"/>
<evidence type="ECO:0000313" key="3">
    <source>
        <dbReference type="Proteomes" id="UP000001861"/>
    </source>
</evidence>
<comment type="caution">
    <text evidence="2">The sequence shown here is derived from an EMBL/GenBank/DDBJ whole genome shotgun (WGS) entry which is preliminary data.</text>
</comment>